<keyword evidence="2" id="KW-0812">Transmembrane</keyword>
<feature type="region of interest" description="Disordered" evidence="1">
    <location>
        <begin position="1"/>
        <end position="50"/>
    </location>
</feature>
<accession>A0ABV5DV19</accession>
<keyword evidence="2" id="KW-0472">Membrane</keyword>
<name>A0ABV5DV19_9ACTN</name>
<organism evidence="3 4">
    <name type="scientific">Nocardiopsis alba</name>
    <dbReference type="NCBI Taxonomy" id="53437"/>
    <lineage>
        <taxon>Bacteria</taxon>
        <taxon>Bacillati</taxon>
        <taxon>Actinomycetota</taxon>
        <taxon>Actinomycetes</taxon>
        <taxon>Streptosporangiales</taxon>
        <taxon>Nocardiopsidaceae</taxon>
        <taxon>Nocardiopsis</taxon>
    </lineage>
</organism>
<protein>
    <submittedName>
        <fullName evidence="3">Uncharacterized protein</fullName>
    </submittedName>
</protein>
<keyword evidence="2" id="KW-1133">Transmembrane helix</keyword>
<proteinExistence type="predicted"/>
<evidence type="ECO:0000256" key="2">
    <source>
        <dbReference type="SAM" id="Phobius"/>
    </source>
</evidence>
<keyword evidence="4" id="KW-1185">Reference proteome</keyword>
<gene>
    <name evidence="3" type="ORF">VSQ78_12045</name>
</gene>
<evidence type="ECO:0000256" key="1">
    <source>
        <dbReference type="SAM" id="MobiDB-lite"/>
    </source>
</evidence>
<sequence length="168" mass="17886">MNEHPEPGRPWQGPGNGPAGWGLPPDPHGGGLDPYTPSAGGYMPAEGATPLPGEPTLLTIGDIAVTQNTVITPAGRFPIKGTVWTVTDMSRAEQHTPTWAIVVAILVFWWTCLLGLLFLLVKETRVNGHVQVTVQGAGHHHSTLVPVSNRVIVTQVNHQVNHARSLAA</sequence>
<dbReference type="RefSeq" id="WP_357716173.1">
    <property type="nucleotide sequence ID" value="NZ_JAYMRS010000003.1"/>
</dbReference>
<dbReference type="EMBL" id="JAYMRS010000003">
    <property type="protein sequence ID" value="MFB8768436.1"/>
    <property type="molecule type" value="Genomic_DNA"/>
</dbReference>
<evidence type="ECO:0000313" key="3">
    <source>
        <dbReference type="EMBL" id="MFB8768436.1"/>
    </source>
</evidence>
<dbReference type="Proteomes" id="UP001585053">
    <property type="component" value="Unassembled WGS sequence"/>
</dbReference>
<feature type="transmembrane region" description="Helical" evidence="2">
    <location>
        <begin position="99"/>
        <end position="121"/>
    </location>
</feature>
<comment type="caution">
    <text evidence="3">The sequence shown here is derived from an EMBL/GenBank/DDBJ whole genome shotgun (WGS) entry which is preliminary data.</text>
</comment>
<reference evidence="3 4" key="1">
    <citation type="submission" date="2024-01" db="EMBL/GenBank/DDBJ databases">
        <title>Genome mining of biosynthetic gene clusters to explore secondary metabolites of Streptomyces sp.</title>
        <authorList>
            <person name="Baig A."/>
            <person name="Ajitkumar Shintre N."/>
            <person name="Kumar H."/>
            <person name="Anbarasu A."/>
            <person name="Ramaiah S."/>
        </authorList>
    </citation>
    <scope>NUCLEOTIDE SEQUENCE [LARGE SCALE GENOMIC DNA]</scope>
    <source>
        <strain evidence="3 4">A01</strain>
    </source>
</reference>
<evidence type="ECO:0000313" key="4">
    <source>
        <dbReference type="Proteomes" id="UP001585053"/>
    </source>
</evidence>